<dbReference type="PROSITE" id="PS51782">
    <property type="entry name" value="LYSM"/>
    <property type="match status" value="1"/>
</dbReference>
<dbReference type="EMBL" id="CP070499">
    <property type="protein sequence ID" value="QSB13419.1"/>
    <property type="molecule type" value="Genomic_DNA"/>
</dbReference>
<dbReference type="RefSeq" id="WP_239675501.1">
    <property type="nucleotide sequence ID" value="NZ_CP070499.1"/>
</dbReference>
<gene>
    <name evidence="2" type="ORF">JQS43_17610</name>
</gene>
<evidence type="ECO:0000259" key="1">
    <source>
        <dbReference type="PROSITE" id="PS51782"/>
    </source>
</evidence>
<dbReference type="SUPFAM" id="SSF54106">
    <property type="entry name" value="LysM domain"/>
    <property type="match status" value="1"/>
</dbReference>
<name>A0A895YDF9_9ACTN</name>
<dbReference type="SMART" id="SM00257">
    <property type="entry name" value="LysM"/>
    <property type="match status" value="1"/>
</dbReference>
<evidence type="ECO:0000313" key="3">
    <source>
        <dbReference type="Proteomes" id="UP000662857"/>
    </source>
</evidence>
<dbReference type="AlphaFoldDB" id="A0A895YDF9"/>
<dbReference type="Pfam" id="PF01476">
    <property type="entry name" value="LysM"/>
    <property type="match status" value="1"/>
</dbReference>
<protein>
    <submittedName>
        <fullName evidence="2">LysM peptidoglycan-binding domain-containing protein</fullName>
    </submittedName>
</protein>
<accession>A0A895YDF9</accession>
<dbReference type="InterPro" id="IPR018392">
    <property type="entry name" value="LysM"/>
</dbReference>
<reference evidence="2" key="1">
    <citation type="submission" date="2021-02" db="EMBL/GenBank/DDBJ databases">
        <title>Natrosporangium hydrolyticum gen. nov., sp. nov, a haloalkaliphilic actinobacterium from a soda solonchak soil.</title>
        <authorList>
            <person name="Sorokin D.Y."/>
            <person name="Khijniak T.V."/>
            <person name="Zakharycheva A.P."/>
            <person name="Boueva O.V."/>
            <person name="Ariskina E.V."/>
            <person name="Hahnke R.L."/>
            <person name="Bunk B."/>
            <person name="Sproer C."/>
            <person name="Schumann P."/>
            <person name="Evtushenko L.I."/>
            <person name="Kublanov I.V."/>
        </authorList>
    </citation>
    <scope>NUCLEOTIDE SEQUENCE</scope>
    <source>
        <strain evidence="2">DSM 106523</strain>
    </source>
</reference>
<dbReference type="CDD" id="cd00118">
    <property type="entry name" value="LysM"/>
    <property type="match status" value="1"/>
</dbReference>
<organism evidence="2 3">
    <name type="scientific">Natronosporangium hydrolyticum</name>
    <dbReference type="NCBI Taxonomy" id="2811111"/>
    <lineage>
        <taxon>Bacteria</taxon>
        <taxon>Bacillati</taxon>
        <taxon>Actinomycetota</taxon>
        <taxon>Actinomycetes</taxon>
        <taxon>Micromonosporales</taxon>
        <taxon>Micromonosporaceae</taxon>
        <taxon>Natronosporangium</taxon>
    </lineage>
</organism>
<dbReference type="Gene3D" id="3.10.350.10">
    <property type="entry name" value="LysM domain"/>
    <property type="match status" value="1"/>
</dbReference>
<keyword evidence="3" id="KW-1185">Reference proteome</keyword>
<dbReference type="Proteomes" id="UP000662857">
    <property type="component" value="Chromosome"/>
</dbReference>
<dbReference type="KEGG" id="nhy:JQS43_17610"/>
<dbReference type="InterPro" id="IPR036779">
    <property type="entry name" value="LysM_dom_sf"/>
</dbReference>
<sequence length="115" mass="11854">MDGSVRSGRRARVRLTRRGRIVMVAAAFFLAGVLVLLAAPAVTAAAIPDPAGAAPAPAESSGVVAVVLPGDTLWSVAARHLPSHDAPGVVAEIRRLNDLSGTTIHPGQRLRLPAR</sequence>
<feature type="domain" description="LysM" evidence="1">
    <location>
        <begin position="63"/>
        <end position="112"/>
    </location>
</feature>
<evidence type="ECO:0000313" key="2">
    <source>
        <dbReference type="EMBL" id="QSB13419.1"/>
    </source>
</evidence>
<proteinExistence type="predicted"/>